<proteinExistence type="predicted"/>
<evidence type="ECO:0000313" key="1">
    <source>
        <dbReference type="EMBL" id="CAL1281291.1"/>
    </source>
</evidence>
<sequence>VIVSHWEEVRLGTVTLLVLEPKLSERSAPSLAPPEVSFHLKDFGAPTDLTCTSYPFCTRSPQEQCVSTSDYEFLRQLLMINFKSRQIKALFGFTVCQ</sequence>
<dbReference type="EMBL" id="CAXIEN010000142">
    <property type="protein sequence ID" value="CAL1281291.1"/>
    <property type="molecule type" value="Genomic_DNA"/>
</dbReference>
<accession>A0AAV2ABC7</accession>
<gene>
    <name evidence="1" type="ORF">LARSCL_LOCUS11490</name>
</gene>
<evidence type="ECO:0000313" key="2">
    <source>
        <dbReference type="Proteomes" id="UP001497382"/>
    </source>
</evidence>
<organism evidence="1 2">
    <name type="scientific">Larinioides sclopetarius</name>
    <dbReference type="NCBI Taxonomy" id="280406"/>
    <lineage>
        <taxon>Eukaryota</taxon>
        <taxon>Metazoa</taxon>
        <taxon>Ecdysozoa</taxon>
        <taxon>Arthropoda</taxon>
        <taxon>Chelicerata</taxon>
        <taxon>Arachnida</taxon>
        <taxon>Araneae</taxon>
        <taxon>Araneomorphae</taxon>
        <taxon>Entelegynae</taxon>
        <taxon>Araneoidea</taxon>
        <taxon>Araneidae</taxon>
        <taxon>Larinioides</taxon>
    </lineage>
</organism>
<reference evidence="1 2" key="1">
    <citation type="submission" date="2024-04" db="EMBL/GenBank/DDBJ databases">
        <authorList>
            <person name="Rising A."/>
            <person name="Reimegard J."/>
            <person name="Sonavane S."/>
            <person name="Akerstrom W."/>
            <person name="Nylinder S."/>
            <person name="Hedman E."/>
            <person name="Kallberg Y."/>
        </authorList>
    </citation>
    <scope>NUCLEOTIDE SEQUENCE [LARGE SCALE GENOMIC DNA]</scope>
</reference>
<feature type="non-terminal residue" evidence="1">
    <location>
        <position position="1"/>
    </location>
</feature>
<protein>
    <submittedName>
        <fullName evidence="1">Uncharacterized protein</fullName>
    </submittedName>
</protein>
<dbReference type="AlphaFoldDB" id="A0AAV2ABC7"/>
<keyword evidence="2" id="KW-1185">Reference proteome</keyword>
<comment type="caution">
    <text evidence="1">The sequence shown here is derived from an EMBL/GenBank/DDBJ whole genome shotgun (WGS) entry which is preliminary data.</text>
</comment>
<name>A0AAV2ABC7_9ARAC</name>
<dbReference type="Proteomes" id="UP001497382">
    <property type="component" value="Unassembled WGS sequence"/>
</dbReference>